<evidence type="ECO:0000313" key="2">
    <source>
        <dbReference type="EMBL" id="GLV54398.1"/>
    </source>
</evidence>
<proteinExistence type="predicted"/>
<keyword evidence="3" id="KW-1185">Reference proteome</keyword>
<comment type="caution">
    <text evidence="2">The sequence shown here is derived from an EMBL/GenBank/DDBJ whole genome shotgun (WGS) entry which is preliminary data.</text>
</comment>
<sequence length="76" mass="9067">MTVMLHVNGSKTYSRYMLTIRRQIMTENHPHKETAREHVMTEGETTETFHRTDHDHPQLLRFPLKKTNHANRSQRG</sequence>
<dbReference type="EMBL" id="BSRI01000001">
    <property type="protein sequence ID" value="GLV54398.1"/>
    <property type="molecule type" value="Genomic_DNA"/>
</dbReference>
<name>A0ABQ6FPP1_9CHLR</name>
<organism evidence="2 3">
    <name type="scientific">Dictyobacter halimunensis</name>
    <dbReference type="NCBI Taxonomy" id="3026934"/>
    <lineage>
        <taxon>Bacteria</taxon>
        <taxon>Bacillati</taxon>
        <taxon>Chloroflexota</taxon>
        <taxon>Ktedonobacteria</taxon>
        <taxon>Ktedonobacterales</taxon>
        <taxon>Dictyobacteraceae</taxon>
        <taxon>Dictyobacter</taxon>
    </lineage>
</organism>
<feature type="region of interest" description="Disordered" evidence="1">
    <location>
        <begin position="31"/>
        <end position="56"/>
    </location>
</feature>
<evidence type="ECO:0000313" key="3">
    <source>
        <dbReference type="Proteomes" id="UP001344906"/>
    </source>
</evidence>
<dbReference type="Proteomes" id="UP001344906">
    <property type="component" value="Unassembled WGS sequence"/>
</dbReference>
<gene>
    <name evidence="2" type="ORF">KDH_12450</name>
</gene>
<accession>A0ABQ6FPP1</accession>
<evidence type="ECO:0000256" key="1">
    <source>
        <dbReference type="SAM" id="MobiDB-lite"/>
    </source>
</evidence>
<reference evidence="2 3" key="1">
    <citation type="submission" date="2023-02" db="EMBL/GenBank/DDBJ databases">
        <title>Dictyobacter halimunensis sp. nov., a new member of the class Ktedonobacteria from forest soil in a geothermal area.</title>
        <authorList>
            <person name="Rachmania M.K."/>
            <person name="Ningsih F."/>
            <person name="Sakai Y."/>
            <person name="Yabe S."/>
            <person name="Yokota A."/>
            <person name="Sjamsuridzal W."/>
        </authorList>
    </citation>
    <scope>NUCLEOTIDE SEQUENCE [LARGE SCALE GENOMIC DNA]</scope>
    <source>
        <strain evidence="2 3">S3.2.2.5</strain>
    </source>
</reference>
<protein>
    <submittedName>
        <fullName evidence="2">Uncharacterized protein</fullName>
    </submittedName>
</protein>